<dbReference type="Proteomes" id="UP000887565">
    <property type="component" value="Unplaced"/>
</dbReference>
<dbReference type="AlphaFoldDB" id="A0A915K7E6"/>
<evidence type="ECO:0000313" key="1">
    <source>
        <dbReference type="Proteomes" id="UP000887565"/>
    </source>
</evidence>
<organism evidence="1 2">
    <name type="scientific">Romanomermis culicivorax</name>
    <name type="common">Nematode worm</name>
    <dbReference type="NCBI Taxonomy" id="13658"/>
    <lineage>
        <taxon>Eukaryota</taxon>
        <taxon>Metazoa</taxon>
        <taxon>Ecdysozoa</taxon>
        <taxon>Nematoda</taxon>
        <taxon>Enoplea</taxon>
        <taxon>Dorylaimia</taxon>
        <taxon>Mermithida</taxon>
        <taxon>Mermithoidea</taxon>
        <taxon>Mermithidae</taxon>
        <taxon>Romanomermis</taxon>
    </lineage>
</organism>
<proteinExistence type="predicted"/>
<keyword evidence="1" id="KW-1185">Reference proteome</keyword>
<evidence type="ECO:0000313" key="2">
    <source>
        <dbReference type="WBParaSite" id="nRc.2.0.1.t34104-RA"/>
    </source>
</evidence>
<sequence>MAFPLLKSINIWVAIRRFSASIKTSNSSKKRKGTSIKRHIAKMNETVVNDRSPPLRPLRSRKVVLRAVFLSTLLFELTQLETKSLETLKFQGRIGKRGCEQLKPPTKCNNSLSIGTQESLIIFNGHLHKFFHIQVLLQLPMIDRDVFSTWLVEALKHFSNIFDLIYLEPCRRDI</sequence>
<reference evidence="2" key="1">
    <citation type="submission" date="2022-11" db="UniProtKB">
        <authorList>
            <consortium name="WormBaseParasite"/>
        </authorList>
    </citation>
    <scope>IDENTIFICATION</scope>
</reference>
<protein>
    <submittedName>
        <fullName evidence="2">Uncharacterized protein</fullName>
    </submittedName>
</protein>
<name>A0A915K7E6_ROMCU</name>
<accession>A0A915K7E6</accession>
<dbReference type="WBParaSite" id="nRc.2.0.1.t34104-RA">
    <property type="protein sequence ID" value="nRc.2.0.1.t34104-RA"/>
    <property type="gene ID" value="nRc.2.0.1.g34104"/>
</dbReference>